<accession>A0A5Q2RDD1</accession>
<evidence type="ECO:0000313" key="13">
    <source>
        <dbReference type="Proteomes" id="UP000334019"/>
    </source>
</evidence>
<keyword evidence="2 10" id="KW-1003">Cell membrane</keyword>
<comment type="similarity">
    <text evidence="7 10">Belongs to the fluoride channel Fluc/FEX (TC 1.A.43) family.</text>
</comment>
<reference evidence="12 13" key="1">
    <citation type="submission" date="2019-11" db="EMBL/GenBank/DDBJ databases">
        <authorList>
            <person name="He Y."/>
        </authorList>
    </citation>
    <scope>NUCLEOTIDE SEQUENCE [LARGE SCALE GENOMIC DNA]</scope>
    <source>
        <strain evidence="12 13">SCSIO 58843</strain>
    </source>
</reference>
<dbReference type="RefSeq" id="WP_153757820.1">
    <property type="nucleotide sequence ID" value="NZ_CP045851.1"/>
</dbReference>
<evidence type="ECO:0000256" key="5">
    <source>
        <dbReference type="ARBA" id="ARBA00023136"/>
    </source>
</evidence>
<evidence type="ECO:0000256" key="8">
    <source>
        <dbReference type="ARBA" id="ARBA00035585"/>
    </source>
</evidence>
<proteinExistence type="inferred from homology"/>
<keyword evidence="11" id="KW-0732">Signal</keyword>
<dbReference type="GO" id="GO:0140114">
    <property type="term" value="P:cellular detoxification of fluoride"/>
    <property type="evidence" value="ECO:0007669"/>
    <property type="project" value="UniProtKB-UniRule"/>
</dbReference>
<dbReference type="GO" id="GO:0062054">
    <property type="term" value="F:fluoride channel activity"/>
    <property type="evidence" value="ECO:0007669"/>
    <property type="project" value="UniProtKB-UniRule"/>
</dbReference>
<sequence length="110" mass="10580">MITVVGFALAAAVGALVRSSASRANQTVPYGTFTVNVVGAFALGLLADVDPPVATVAGVAGAGTLTTFSMLCVEAARLWSGGDRILAVGYVAASCAAGVAAAALGIAVAP</sequence>
<keyword evidence="5 10" id="KW-0472">Membrane</keyword>
<evidence type="ECO:0000256" key="1">
    <source>
        <dbReference type="ARBA" id="ARBA00004651"/>
    </source>
</evidence>
<organism evidence="12 13">
    <name type="scientific">Actinomarinicola tropica</name>
    <dbReference type="NCBI Taxonomy" id="2789776"/>
    <lineage>
        <taxon>Bacteria</taxon>
        <taxon>Bacillati</taxon>
        <taxon>Actinomycetota</taxon>
        <taxon>Acidimicrobiia</taxon>
        <taxon>Acidimicrobiales</taxon>
        <taxon>Iamiaceae</taxon>
        <taxon>Actinomarinicola</taxon>
    </lineage>
</organism>
<feature type="transmembrane region" description="Helical" evidence="10">
    <location>
        <begin position="53"/>
        <end position="73"/>
    </location>
</feature>
<feature type="chain" id="PRO_5039488615" description="Fluoride-specific ion channel FluC" evidence="11">
    <location>
        <begin position="25"/>
        <end position="110"/>
    </location>
</feature>
<dbReference type="EMBL" id="CP045851">
    <property type="protein sequence ID" value="QGG93714.1"/>
    <property type="molecule type" value="Genomic_DNA"/>
</dbReference>
<keyword evidence="4 10" id="KW-1133">Transmembrane helix</keyword>
<comment type="catalytic activity">
    <reaction evidence="8">
        <text>fluoride(in) = fluoride(out)</text>
        <dbReference type="Rhea" id="RHEA:76159"/>
        <dbReference type="ChEBI" id="CHEBI:17051"/>
    </reaction>
    <physiologicalReaction direction="left-to-right" evidence="8">
        <dbReference type="Rhea" id="RHEA:76160"/>
    </physiologicalReaction>
</comment>
<name>A0A5Q2RDD1_9ACTN</name>
<dbReference type="Proteomes" id="UP000334019">
    <property type="component" value="Chromosome"/>
</dbReference>
<evidence type="ECO:0000256" key="3">
    <source>
        <dbReference type="ARBA" id="ARBA00022692"/>
    </source>
</evidence>
<evidence type="ECO:0000256" key="2">
    <source>
        <dbReference type="ARBA" id="ARBA00022475"/>
    </source>
</evidence>
<keyword evidence="6 10" id="KW-0407">Ion channel</keyword>
<keyword evidence="10" id="KW-0915">Sodium</keyword>
<evidence type="ECO:0000256" key="7">
    <source>
        <dbReference type="ARBA" id="ARBA00035120"/>
    </source>
</evidence>
<comment type="subcellular location">
    <subcellularLocation>
        <location evidence="1 10">Cell membrane</location>
        <topology evidence="1 10">Multi-pass membrane protein</topology>
    </subcellularLocation>
</comment>
<comment type="function">
    <text evidence="9 10">Fluoride-specific ion channel. Important for reducing fluoride concentration in the cell, thus reducing its toxicity.</text>
</comment>
<keyword evidence="10" id="KW-0479">Metal-binding</keyword>
<feature type="binding site" evidence="10">
    <location>
        <position position="66"/>
    </location>
    <ligand>
        <name>Na(+)</name>
        <dbReference type="ChEBI" id="CHEBI:29101"/>
        <note>structural</note>
    </ligand>
</feature>
<keyword evidence="3 10" id="KW-0812">Transmembrane</keyword>
<keyword evidence="10" id="KW-0813">Transport</keyword>
<comment type="caution">
    <text evidence="10">Lacks conserved residue(s) required for the propagation of feature annotation.</text>
</comment>
<feature type="transmembrane region" description="Helical" evidence="10">
    <location>
        <begin position="85"/>
        <end position="109"/>
    </location>
</feature>
<feature type="binding site" evidence="10">
    <location>
        <position position="63"/>
    </location>
    <ligand>
        <name>Na(+)</name>
        <dbReference type="ChEBI" id="CHEBI:29101"/>
        <note>structural</note>
    </ligand>
</feature>
<evidence type="ECO:0000256" key="10">
    <source>
        <dbReference type="HAMAP-Rule" id="MF_00454"/>
    </source>
</evidence>
<evidence type="ECO:0000256" key="9">
    <source>
        <dbReference type="ARBA" id="ARBA00049940"/>
    </source>
</evidence>
<evidence type="ECO:0000256" key="11">
    <source>
        <dbReference type="SAM" id="SignalP"/>
    </source>
</evidence>
<dbReference type="AlphaFoldDB" id="A0A5Q2RDD1"/>
<dbReference type="GO" id="GO:0046872">
    <property type="term" value="F:metal ion binding"/>
    <property type="evidence" value="ECO:0007669"/>
    <property type="project" value="UniProtKB-KW"/>
</dbReference>
<protein>
    <recommendedName>
        <fullName evidence="10">Fluoride-specific ion channel FluC</fullName>
    </recommendedName>
</protein>
<dbReference type="HAMAP" id="MF_00454">
    <property type="entry name" value="FluC"/>
    <property type="match status" value="1"/>
</dbReference>
<evidence type="ECO:0000256" key="6">
    <source>
        <dbReference type="ARBA" id="ARBA00023303"/>
    </source>
</evidence>
<evidence type="ECO:0000256" key="4">
    <source>
        <dbReference type="ARBA" id="ARBA00022989"/>
    </source>
</evidence>
<keyword evidence="10" id="KW-0406">Ion transport</keyword>
<keyword evidence="13" id="KW-1185">Reference proteome</keyword>
<dbReference type="GO" id="GO:0005886">
    <property type="term" value="C:plasma membrane"/>
    <property type="evidence" value="ECO:0007669"/>
    <property type="project" value="UniProtKB-SubCell"/>
</dbReference>
<dbReference type="KEGG" id="atq:GH723_00525"/>
<dbReference type="Pfam" id="PF02537">
    <property type="entry name" value="CRCB"/>
    <property type="match status" value="1"/>
</dbReference>
<evidence type="ECO:0000313" key="12">
    <source>
        <dbReference type="EMBL" id="QGG93714.1"/>
    </source>
</evidence>
<feature type="signal peptide" evidence="11">
    <location>
        <begin position="1"/>
        <end position="24"/>
    </location>
</feature>
<gene>
    <name evidence="10" type="primary">fluC</name>
    <name evidence="10" type="synonym">crcB</name>
    <name evidence="12" type="ORF">GH723_00525</name>
</gene>
<dbReference type="InterPro" id="IPR003691">
    <property type="entry name" value="FluC"/>
</dbReference>
<comment type="activity regulation">
    <text evidence="10">Na(+) is not transported, but it plays an essential structural role and its presence is essential for fluoride channel function.</text>
</comment>